<name>A0A0G4IYW1_PLABS</name>
<keyword evidence="2" id="KW-0472">Membrane</keyword>
<accession>A0A0G4IYW1</accession>
<dbReference type="PANTHER" id="PTHR13509">
    <property type="entry name" value="SEC61 SUBUNIT BETA"/>
    <property type="match status" value="1"/>
</dbReference>
<keyword evidence="2" id="KW-1133">Transmembrane helix</keyword>
<dbReference type="AlphaFoldDB" id="A0A0G4IYW1"/>
<gene>
    <name evidence="3" type="ORF">PBRA_008028</name>
</gene>
<organism evidence="3 4">
    <name type="scientific">Plasmodiophora brassicae</name>
    <name type="common">Clubroot disease agent</name>
    <dbReference type="NCBI Taxonomy" id="37360"/>
    <lineage>
        <taxon>Eukaryota</taxon>
        <taxon>Sar</taxon>
        <taxon>Rhizaria</taxon>
        <taxon>Endomyxa</taxon>
        <taxon>Phytomyxea</taxon>
        <taxon>Plasmodiophorida</taxon>
        <taxon>Plasmodiophoridae</taxon>
        <taxon>Plasmodiophora</taxon>
    </lineage>
</organism>
<proteinExistence type="predicted"/>
<dbReference type="EMBL" id="CDSF01000100">
    <property type="protein sequence ID" value="CEP00294.1"/>
    <property type="molecule type" value="Genomic_DNA"/>
</dbReference>
<feature type="transmembrane region" description="Helical" evidence="2">
    <location>
        <begin position="59"/>
        <end position="77"/>
    </location>
</feature>
<evidence type="ECO:0000313" key="4">
    <source>
        <dbReference type="Proteomes" id="UP000039324"/>
    </source>
</evidence>
<feature type="region of interest" description="Disordered" evidence="1">
    <location>
        <begin position="1"/>
        <end position="21"/>
    </location>
</feature>
<evidence type="ECO:0000313" key="3">
    <source>
        <dbReference type="EMBL" id="CEP00294.1"/>
    </source>
</evidence>
<dbReference type="GO" id="GO:0006886">
    <property type="term" value="P:intracellular protein transport"/>
    <property type="evidence" value="ECO:0007669"/>
    <property type="project" value="InterPro"/>
</dbReference>
<dbReference type="Proteomes" id="UP000039324">
    <property type="component" value="Unassembled WGS sequence"/>
</dbReference>
<keyword evidence="2" id="KW-0812">Transmembrane</keyword>
<evidence type="ECO:0008006" key="5">
    <source>
        <dbReference type="Google" id="ProtNLM"/>
    </source>
</evidence>
<dbReference type="InterPro" id="IPR030671">
    <property type="entry name" value="Sec61-beta/Sbh"/>
</dbReference>
<evidence type="ECO:0000256" key="2">
    <source>
        <dbReference type="SAM" id="Phobius"/>
    </source>
</evidence>
<protein>
    <recommendedName>
        <fullName evidence="5">Protein transport protein Sec61 subunit beta</fullName>
    </recommendedName>
</protein>
<dbReference type="GO" id="GO:0005784">
    <property type="term" value="C:Sec61 translocon complex"/>
    <property type="evidence" value="ECO:0007669"/>
    <property type="project" value="InterPro"/>
</dbReference>
<dbReference type="OrthoDB" id="5401193at2759"/>
<reference evidence="3 4" key="1">
    <citation type="submission" date="2015-02" db="EMBL/GenBank/DDBJ databases">
        <authorList>
            <person name="Chooi Y.-H."/>
        </authorList>
    </citation>
    <scope>NUCLEOTIDE SEQUENCE [LARGE SCALE GENOMIC DNA]</scope>
    <source>
        <strain evidence="3">E3</strain>
    </source>
</reference>
<sequence length="82" mass="8927">MSGIRKRRTGDSGSQGGPGMLKLYSDQTPGIKMFVLRHPCDYAIVIDCAVRLPSGPTSVLVLSLLFIGLVVALHIWGKFRRA</sequence>
<keyword evidence="4" id="KW-1185">Reference proteome</keyword>
<evidence type="ECO:0000256" key="1">
    <source>
        <dbReference type="SAM" id="MobiDB-lite"/>
    </source>
</evidence>